<dbReference type="SUPFAM" id="SSF56672">
    <property type="entry name" value="DNA/RNA polymerases"/>
    <property type="match status" value="1"/>
</dbReference>
<evidence type="ECO:0000313" key="9">
    <source>
        <dbReference type="Proteomes" id="UP000075243"/>
    </source>
</evidence>
<dbReference type="InterPro" id="IPR012337">
    <property type="entry name" value="RNaseH-like_sf"/>
</dbReference>
<organism evidence="8 9">
    <name type="scientific">Cajanus cajan</name>
    <name type="common">Pigeon pea</name>
    <name type="synonym">Cajanus indicus</name>
    <dbReference type="NCBI Taxonomy" id="3821"/>
    <lineage>
        <taxon>Eukaryota</taxon>
        <taxon>Viridiplantae</taxon>
        <taxon>Streptophyta</taxon>
        <taxon>Embryophyta</taxon>
        <taxon>Tracheophyta</taxon>
        <taxon>Spermatophyta</taxon>
        <taxon>Magnoliopsida</taxon>
        <taxon>eudicotyledons</taxon>
        <taxon>Gunneridae</taxon>
        <taxon>Pentapetalae</taxon>
        <taxon>rosids</taxon>
        <taxon>fabids</taxon>
        <taxon>Fabales</taxon>
        <taxon>Fabaceae</taxon>
        <taxon>Papilionoideae</taxon>
        <taxon>50 kb inversion clade</taxon>
        <taxon>NPAAA clade</taxon>
        <taxon>indigoferoid/millettioid clade</taxon>
        <taxon>Phaseoleae</taxon>
        <taxon>Cajanus</taxon>
    </lineage>
</organism>
<dbReference type="InterPro" id="IPR050951">
    <property type="entry name" value="Retrovirus_Pol_polyprotein"/>
</dbReference>
<dbReference type="Gene3D" id="3.30.420.10">
    <property type="entry name" value="Ribonuclease H-like superfamily/Ribonuclease H"/>
    <property type="match status" value="2"/>
</dbReference>
<dbReference type="InterPro" id="IPR043502">
    <property type="entry name" value="DNA/RNA_pol_sf"/>
</dbReference>
<dbReference type="Pfam" id="PF17917">
    <property type="entry name" value="RT_RNaseH"/>
    <property type="match status" value="1"/>
</dbReference>
<gene>
    <name evidence="8" type="ORF">KK1_037395</name>
</gene>
<evidence type="ECO:0000313" key="8">
    <source>
        <dbReference type="EMBL" id="KYP41231.1"/>
    </source>
</evidence>
<evidence type="ECO:0000256" key="1">
    <source>
        <dbReference type="ARBA" id="ARBA00022679"/>
    </source>
</evidence>
<keyword evidence="9" id="KW-1185">Reference proteome</keyword>
<dbReference type="GO" id="GO:0016787">
    <property type="term" value="F:hydrolase activity"/>
    <property type="evidence" value="ECO:0007669"/>
    <property type="project" value="UniProtKB-KW"/>
</dbReference>
<dbReference type="GO" id="GO:0003964">
    <property type="term" value="F:RNA-directed DNA polymerase activity"/>
    <property type="evidence" value="ECO:0007669"/>
    <property type="project" value="UniProtKB-KW"/>
</dbReference>
<dbReference type="Pfam" id="PF00078">
    <property type="entry name" value="RVT_1"/>
    <property type="match status" value="1"/>
</dbReference>
<sequence>MQIHITPEDQHKTTFTCPFGTFAYTRMPFGLCNAPATFQRCMVSIFSDLLESCMEVFMDDFTVYGSSFDACLESLSRVLDRCIQTNLVLNFEKCHFMVTHGIVLGHLVSSRGIEVDKAKIDIIASLPYPASVREVRSFLGHAGFYRRFIQDFSKIALPLSKLLQKEVEFIFDQPCQLAFKELRKRLTTTPIVQPPDWELPFELMCDASNFALGAVLAQRVGRLSHVIAYASRTLDASQVNYTTTEKELLAIVFALDKFRSYLLGSKITVFSDHAALRFLLKKPDAKPRLIRWMLFLQEFDIEIRDRSGAENLVADHLSRIEGGRVDPLPIRDDFPDEQLMHLHDTAPWFADIVNYLVAGVLPPDLSRSQIAKLKSEAKYYVWDDPYLWRFCSDQVIRRCIPDHEIQSVLQFCHASPVGGHYGSYRTARKVLDSGFYWPTIFRDAHQIFSTCEQCERAGMAITRRHEMPQHPIIFCEVFDVWGIDFMGPFPPSFGYTYILLAVDYVSKWVEAKATKTNDSKVVVDFVRSNIFCRFGVPKAIISDRGSHFCNRSMQALLHKYGVKIVHPNRKDWSKLLEDALWAHRTAYRTPIGMSPYRIVFGKACHLPVEVEHRAYWAVKNCNLAFDQAGMQRKLQLQQLEELRLEAYENSKIYKEKVKRFHDSHLLRKEFKVGQQVLLFNSRLKLIAGKLRSRWDGPFVITNVFSHGAVEIKNEVTGKTFKVNGHQLKEFHQSPKLEDKNVEDISLEEPTLGP</sequence>
<dbReference type="GO" id="GO:0003676">
    <property type="term" value="F:nucleic acid binding"/>
    <property type="evidence" value="ECO:0007669"/>
    <property type="project" value="InterPro"/>
</dbReference>
<evidence type="ECO:0000259" key="7">
    <source>
        <dbReference type="PROSITE" id="PS50994"/>
    </source>
</evidence>
<dbReference type="FunFam" id="3.30.70.270:FF:000020">
    <property type="entry name" value="Transposon Tf2-6 polyprotein-like Protein"/>
    <property type="match status" value="1"/>
</dbReference>
<dbReference type="InterPro" id="IPR036397">
    <property type="entry name" value="RNaseH_sf"/>
</dbReference>
<dbReference type="PANTHER" id="PTHR37984:SF5">
    <property type="entry name" value="PROTEIN NYNRIN-LIKE"/>
    <property type="match status" value="1"/>
</dbReference>
<keyword evidence="5" id="KW-0378">Hydrolase</keyword>
<dbReference type="InterPro" id="IPR041588">
    <property type="entry name" value="Integrase_H2C2"/>
</dbReference>
<dbReference type="Gramene" id="C.cajan_33070.t">
    <property type="protein sequence ID" value="C.cajan_33070.t"/>
    <property type="gene ID" value="C.cajan_33070"/>
</dbReference>
<evidence type="ECO:0000256" key="3">
    <source>
        <dbReference type="ARBA" id="ARBA00022722"/>
    </source>
</evidence>
<dbReference type="InterPro" id="IPR001584">
    <property type="entry name" value="Integrase_cat-core"/>
</dbReference>
<keyword evidence="1" id="KW-0808">Transferase</keyword>
<dbReference type="InterPro" id="IPR000477">
    <property type="entry name" value="RT_dom"/>
</dbReference>
<keyword evidence="4" id="KW-0255">Endonuclease</keyword>
<accession>A0A151RFC7</accession>
<dbReference type="GO" id="GO:0004519">
    <property type="term" value="F:endonuclease activity"/>
    <property type="evidence" value="ECO:0007669"/>
    <property type="project" value="UniProtKB-KW"/>
</dbReference>
<dbReference type="InterPro" id="IPR043128">
    <property type="entry name" value="Rev_trsase/Diguanyl_cyclase"/>
</dbReference>
<dbReference type="PANTHER" id="PTHR37984">
    <property type="entry name" value="PROTEIN CBG26694"/>
    <property type="match status" value="1"/>
</dbReference>
<dbReference type="Pfam" id="PF17921">
    <property type="entry name" value="Integrase_H2C2"/>
    <property type="match status" value="1"/>
</dbReference>
<keyword evidence="3" id="KW-0540">Nuclease</keyword>
<name>A0A151RFC7_CAJCA</name>
<evidence type="ECO:0000256" key="2">
    <source>
        <dbReference type="ARBA" id="ARBA00022695"/>
    </source>
</evidence>
<dbReference type="Proteomes" id="UP000075243">
    <property type="component" value="Unassembled WGS sequence"/>
</dbReference>
<dbReference type="CDD" id="cd09274">
    <property type="entry name" value="RNase_HI_RT_Ty3"/>
    <property type="match status" value="1"/>
</dbReference>
<evidence type="ECO:0000256" key="5">
    <source>
        <dbReference type="ARBA" id="ARBA00022801"/>
    </source>
</evidence>
<keyword evidence="2" id="KW-0548">Nucleotidyltransferase</keyword>
<dbReference type="Pfam" id="PF00665">
    <property type="entry name" value="rve"/>
    <property type="match status" value="1"/>
</dbReference>
<dbReference type="PROSITE" id="PS50994">
    <property type="entry name" value="INTEGRASE"/>
    <property type="match status" value="1"/>
</dbReference>
<dbReference type="Gene3D" id="1.10.340.70">
    <property type="match status" value="1"/>
</dbReference>
<proteinExistence type="predicted"/>
<dbReference type="FunFam" id="3.10.20.370:FF:000001">
    <property type="entry name" value="Retrovirus-related Pol polyprotein from transposon 17.6-like protein"/>
    <property type="match status" value="1"/>
</dbReference>
<dbReference type="CDD" id="cd01647">
    <property type="entry name" value="RT_LTR"/>
    <property type="match status" value="1"/>
</dbReference>
<dbReference type="InterPro" id="IPR041373">
    <property type="entry name" value="RT_RNaseH"/>
</dbReference>
<dbReference type="Gene3D" id="3.10.10.10">
    <property type="entry name" value="HIV Type 1 Reverse Transcriptase, subunit A, domain 1"/>
    <property type="match status" value="1"/>
</dbReference>
<reference evidence="8" key="1">
    <citation type="journal article" date="2012" name="Nat. Biotechnol.">
        <title>Draft genome sequence of pigeonpea (Cajanus cajan), an orphan legume crop of resource-poor farmers.</title>
        <authorList>
            <person name="Varshney R.K."/>
            <person name="Chen W."/>
            <person name="Li Y."/>
            <person name="Bharti A.K."/>
            <person name="Saxena R.K."/>
            <person name="Schlueter J.A."/>
            <person name="Donoghue M.T."/>
            <person name="Azam S."/>
            <person name="Fan G."/>
            <person name="Whaley A.M."/>
            <person name="Farmer A.D."/>
            <person name="Sheridan J."/>
            <person name="Iwata A."/>
            <person name="Tuteja R."/>
            <person name="Penmetsa R.V."/>
            <person name="Wu W."/>
            <person name="Upadhyaya H.D."/>
            <person name="Yang S.P."/>
            <person name="Shah T."/>
            <person name="Saxena K.B."/>
            <person name="Michael T."/>
            <person name="McCombie W.R."/>
            <person name="Yang B."/>
            <person name="Zhang G."/>
            <person name="Yang H."/>
            <person name="Wang J."/>
            <person name="Spillane C."/>
            <person name="Cook D.R."/>
            <person name="May G.D."/>
            <person name="Xu X."/>
            <person name="Jackson S.A."/>
        </authorList>
    </citation>
    <scope>NUCLEOTIDE SEQUENCE [LARGE SCALE GENOMIC DNA]</scope>
</reference>
<protein>
    <submittedName>
        <fullName evidence="8">Retrovirus-related Pol polyprotein from transposon 17.6</fullName>
    </submittedName>
</protein>
<dbReference type="SUPFAM" id="SSF53098">
    <property type="entry name" value="Ribonuclease H-like"/>
    <property type="match status" value="1"/>
</dbReference>
<dbReference type="EMBL" id="KQ483786">
    <property type="protein sequence ID" value="KYP41231.1"/>
    <property type="molecule type" value="Genomic_DNA"/>
</dbReference>
<evidence type="ECO:0000256" key="6">
    <source>
        <dbReference type="ARBA" id="ARBA00022918"/>
    </source>
</evidence>
<keyword evidence="6" id="KW-0695">RNA-directed DNA polymerase</keyword>
<feature type="domain" description="Integrase catalytic" evidence="7">
    <location>
        <begin position="467"/>
        <end position="565"/>
    </location>
</feature>
<dbReference type="AlphaFoldDB" id="A0A151RFC7"/>
<dbReference type="GO" id="GO:0015074">
    <property type="term" value="P:DNA integration"/>
    <property type="evidence" value="ECO:0007669"/>
    <property type="project" value="InterPro"/>
</dbReference>
<evidence type="ECO:0000256" key="4">
    <source>
        <dbReference type="ARBA" id="ARBA00022759"/>
    </source>
</evidence>
<dbReference type="Gene3D" id="3.30.70.270">
    <property type="match status" value="2"/>
</dbReference>